<feature type="transmembrane region" description="Helical" evidence="9">
    <location>
        <begin position="80"/>
        <end position="99"/>
    </location>
</feature>
<feature type="transmembrane region" description="Helical" evidence="9">
    <location>
        <begin position="301"/>
        <end position="322"/>
    </location>
</feature>
<dbReference type="AlphaFoldDB" id="A0AAE7CQT5"/>
<evidence type="ECO:0000256" key="6">
    <source>
        <dbReference type="ARBA" id="ARBA00022847"/>
    </source>
</evidence>
<feature type="transmembrane region" description="Helical" evidence="9">
    <location>
        <begin position="45"/>
        <end position="68"/>
    </location>
</feature>
<feature type="transmembrane region" description="Helical" evidence="9">
    <location>
        <begin position="181"/>
        <end position="203"/>
    </location>
</feature>
<dbReference type="InterPro" id="IPR020846">
    <property type="entry name" value="MFS_dom"/>
</dbReference>
<keyword evidence="4" id="KW-1003">Cell membrane</keyword>
<organism evidence="11 12">
    <name type="scientific">Allofrancisella inopinata</name>
    <dbReference type="NCBI Taxonomy" id="1085647"/>
    <lineage>
        <taxon>Bacteria</taxon>
        <taxon>Pseudomonadati</taxon>
        <taxon>Pseudomonadota</taxon>
        <taxon>Gammaproteobacteria</taxon>
        <taxon>Thiotrichales</taxon>
        <taxon>Francisellaceae</taxon>
        <taxon>Allofrancisella</taxon>
    </lineage>
</organism>
<dbReference type="PANTHER" id="PTHR43528">
    <property type="entry name" value="ALPHA-KETOGLUTARATE PERMEASE"/>
    <property type="match status" value="1"/>
</dbReference>
<dbReference type="InterPro" id="IPR005828">
    <property type="entry name" value="MFS_sugar_transport-like"/>
</dbReference>
<keyword evidence="5 9" id="KW-0812">Transmembrane</keyword>
<evidence type="ECO:0000256" key="5">
    <source>
        <dbReference type="ARBA" id="ARBA00022692"/>
    </source>
</evidence>
<evidence type="ECO:0000313" key="11">
    <source>
        <dbReference type="EMBL" id="QIV96122.1"/>
    </source>
</evidence>
<dbReference type="PANTHER" id="PTHR43528:SF1">
    <property type="entry name" value="ALPHA-KETOGLUTARATE PERMEASE"/>
    <property type="match status" value="1"/>
</dbReference>
<comment type="subcellular location">
    <subcellularLocation>
        <location evidence="1">Cell membrane</location>
        <topology evidence="1">Multi-pass membrane protein</topology>
    </subcellularLocation>
</comment>
<feature type="domain" description="Major facilitator superfamily (MFS) profile" evidence="10">
    <location>
        <begin position="9"/>
        <end position="418"/>
    </location>
</feature>
<feature type="transmembrane region" description="Helical" evidence="9">
    <location>
        <begin position="328"/>
        <end position="352"/>
    </location>
</feature>
<feature type="transmembrane region" description="Helical" evidence="9">
    <location>
        <begin position="21"/>
        <end position="39"/>
    </location>
</feature>
<evidence type="ECO:0000256" key="9">
    <source>
        <dbReference type="SAM" id="Phobius"/>
    </source>
</evidence>
<dbReference type="KEGG" id="aii:E4K63_04470"/>
<dbReference type="RefSeq" id="WP_133942493.1">
    <property type="nucleotide sequence ID" value="NZ_CP038241.1"/>
</dbReference>
<dbReference type="SUPFAM" id="SSF103473">
    <property type="entry name" value="MFS general substrate transporter"/>
    <property type="match status" value="1"/>
</dbReference>
<evidence type="ECO:0000313" key="12">
    <source>
        <dbReference type="Proteomes" id="UP000502004"/>
    </source>
</evidence>
<evidence type="ECO:0000256" key="1">
    <source>
        <dbReference type="ARBA" id="ARBA00004651"/>
    </source>
</evidence>
<evidence type="ECO:0000256" key="3">
    <source>
        <dbReference type="ARBA" id="ARBA00022448"/>
    </source>
</evidence>
<feature type="transmembrane region" description="Helical" evidence="9">
    <location>
        <begin position="146"/>
        <end position="169"/>
    </location>
</feature>
<keyword evidence="12" id="KW-1185">Reference proteome</keyword>
<dbReference type="Pfam" id="PF07690">
    <property type="entry name" value="MFS_1"/>
    <property type="match status" value="1"/>
</dbReference>
<keyword evidence="3" id="KW-0813">Transport</keyword>
<evidence type="ECO:0000256" key="4">
    <source>
        <dbReference type="ARBA" id="ARBA00022475"/>
    </source>
</evidence>
<dbReference type="Pfam" id="PF00083">
    <property type="entry name" value="Sugar_tr"/>
    <property type="match status" value="1"/>
</dbReference>
<evidence type="ECO:0000259" key="10">
    <source>
        <dbReference type="PROSITE" id="PS50850"/>
    </source>
</evidence>
<dbReference type="PROSITE" id="PS50850">
    <property type="entry name" value="MFS"/>
    <property type="match status" value="1"/>
</dbReference>
<dbReference type="Gene3D" id="1.20.1250.20">
    <property type="entry name" value="MFS general substrate transporter like domains"/>
    <property type="match status" value="2"/>
</dbReference>
<dbReference type="InterPro" id="IPR011701">
    <property type="entry name" value="MFS"/>
</dbReference>
<dbReference type="PROSITE" id="PS00217">
    <property type="entry name" value="SUGAR_TRANSPORT_2"/>
    <property type="match status" value="1"/>
</dbReference>
<keyword evidence="6" id="KW-0769">Symport</keyword>
<reference evidence="11 12" key="1">
    <citation type="submission" date="2019-03" db="EMBL/GenBank/DDBJ databases">
        <title>Complete Genome Sequence of Allofrancisella inopinata Strain SYSU YG23 Isolated from Water-Cooling Systems in China.</title>
        <authorList>
            <person name="Ohrman C."/>
            <person name="Uneklint I."/>
            <person name="Sjodin A."/>
        </authorList>
    </citation>
    <scope>NUCLEOTIDE SEQUENCE [LARGE SCALE GENOMIC DNA]</scope>
    <source>
        <strain evidence="11 12">SYSU YG23</strain>
    </source>
</reference>
<evidence type="ECO:0000256" key="2">
    <source>
        <dbReference type="ARBA" id="ARBA00008240"/>
    </source>
</evidence>
<name>A0AAE7CQT5_9GAMM</name>
<dbReference type="GO" id="GO:0015293">
    <property type="term" value="F:symporter activity"/>
    <property type="evidence" value="ECO:0007669"/>
    <property type="project" value="UniProtKB-KW"/>
</dbReference>
<gene>
    <name evidence="11" type="ORF">E4K63_04470</name>
</gene>
<dbReference type="InterPro" id="IPR005829">
    <property type="entry name" value="Sugar_transporter_CS"/>
</dbReference>
<dbReference type="InterPro" id="IPR036259">
    <property type="entry name" value="MFS_trans_sf"/>
</dbReference>
<keyword evidence="8 9" id="KW-0472">Membrane</keyword>
<accession>A0AAE7CQT5</accession>
<feature type="transmembrane region" description="Helical" evidence="9">
    <location>
        <begin position="397"/>
        <end position="414"/>
    </location>
</feature>
<evidence type="ECO:0000256" key="8">
    <source>
        <dbReference type="ARBA" id="ARBA00023136"/>
    </source>
</evidence>
<dbReference type="EMBL" id="CP038241">
    <property type="protein sequence ID" value="QIV96122.1"/>
    <property type="molecule type" value="Genomic_DNA"/>
</dbReference>
<protein>
    <submittedName>
        <fullName evidence="11">MFS transporter</fullName>
    </submittedName>
</protein>
<keyword evidence="7 9" id="KW-1133">Transmembrane helix</keyword>
<dbReference type="Proteomes" id="UP000502004">
    <property type="component" value="Chromosome"/>
</dbReference>
<feature type="transmembrane region" description="Helical" evidence="9">
    <location>
        <begin position="235"/>
        <end position="258"/>
    </location>
</feature>
<dbReference type="InterPro" id="IPR051084">
    <property type="entry name" value="H+-coupled_symporters"/>
</dbReference>
<dbReference type="GO" id="GO:0005886">
    <property type="term" value="C:plasma membrane"/>
    <property type="evidence" value="ECO:0007669"/>
    <property type="project" value="UniProtKB-SubCell"/>
</dbReference>
<feature type="transmembrane region" description="Helical" evidence="9">
    <location>
        <begin position="270"/>
        <end position="289"/>
    </location>
</feature>
<evidence type="ECO:0000256" key="7">
    <source>
        <dbReference type="ARBA" id="ARBA00022989"/>
    </source>
</evidence>
<sequence>MQKKISLKNIACAGFATTVEYFDFALFAYVTVFISATFFPNNDPTVAIIKTFGMFAAGYLMRPIGGIFFGNLGDKKGRKYVLIVTVSLMLLSTAVIAFTPGYESIGIISVVFIILARMIQGFSIGGEYNGVLAILSEQAPDNKRGFITAFGTFFSGFGVFLGTLIVFLFSKMFSEHQMHTFGWRLCFVIGMILAVIVLIMQFFQDESPEYLKAKEDNVLEDTPVISALKEYPYQISIVFALAGYLGIVYYMVAAFIPSFLESTLHYTTDAAMLVTMIASFMYFFTAPLWGKVSDILGRKKVLLVSCTMIGILMYPSFLIINLGSSSQFLVAIFMILLMLFISAATATFVVTINELFPTHLRFSGVATGYNTSNALLGGTVPLVSGLLVLYFGNIAPSVYAIIASIIIVVIIYKMPETKGIKLER</sequence>
<proteinExistence type="inferred from homology"/>
<comment type="similarity">
    <text evidence="2">Belongs to the major facilitator superfamily. Metabolite:H+ Symporter (MHS) family (TC 2.A.1.6) family.</text>
</comment>